<evidence type="ECO:0000256" key="2">
    <source>
        <dbReference type="SAM" id="SignalP"/>
    </source>
</evidence>
<evidence type="ECO:0000313" key="3">
    <source>
        <dbReference type="EMBL" id="ATP58047.1"/>
    </source>
</evidence>
<feature type="coiled-coil region" evidence="1">
    <location>
        <begin position="200"/>
        <end position="227"/>
    </location>
</feature>
<evidence type="ECO:0008006" key="5">
    <source>
        <dbReference type="Google" id="ProtNLM"/>
    </source>
</evidence>
<protein>
    <recommendedName>
        <fullName evidence="5">Cell wall anchor protein</fullName>
    </recommendedName>
</protein>
<feature type="chain" id="PRO_5013823796" description="Cell wall anchor protein" evidence="2">
    <location>
        <begin position="27"/>
        <end position="227"/>
    </location>
</feature>
<evidence type="ECO:0000313" key="4">
    <source>
        <dbReference type="Proteomes" id="UP000223749"/>
    </source>
</evidence>
<organism evidence="3 4">
    <name type="scientific">Pedobacter ginsengisoli</name>
    <dbReference type="NCBI Taxonomy" id="363852"/>
    <lineage>
        <taxon>Bacteria</taxon>
        <taxon>Pseudomonadati</taxon>
        <taxon>Bacteroidota</taxon>
        <taxon>Sphingobacteriia</taxon>
        <taxon>Sphingobacteriales</taxon>
        <taxon>Sphingobacteriaceae</taxon>
        <taxon>Pedobacter</taxon>
    </lineage>
</organism>
<keyword evidence="2" id="KW-0732">Signal</keyword>
<gene>
    <name evidence="3" type="ORF">CPT03_17020</name>
</gene>
<keyword evidence="1" id="KW-0175">Coiled coil</keyword>
<accession>A0A2D1U8V8</accession>
<name>A0A2D1U8V8_9SPHI</name>
<proteinExistence type="predicted"/>
<sequence>MKKNVLFCFLLIFALKSYGQSTYLVAQDTRSVNDSVNYFKRKLSFDFKSRTVVGAPGAGNYSGMLTLAPWSDDTGGKANQLNFNYGGIFYRTGSYSASQWDPWRKLVIEDPNGNVSIGTTNPQGYKLAVAGNMIAESVKVKLQGAWPDYVFHDQYNLPSLNQVENFIKLNKHLPEIPSEAEIQKNGQDIGEMNSKLLKKVEELTLYVINQQKEIEVLKQKVTKLERK</sequence>
<dbReference type="EMBL" id="CP024091">
    <property type="protein sequence ID" value="ATP58047.1"/>
    <property type="molecule type" value="Genomic_DNA"/>
</dbReference>
<dbReference type="AlphaFoldDB" id="A0A2D1U8V8"/>
<evidence type="ECO:0000256" key="1">
    <source>
        <dbReference type="SAM" id="Coils"/>
    </source>
</evidence>
<dbReference type="RefSeq" id="WP_099439955.1">
    <property type="nucleotide sequence ID" value="NZ_CP024091.1"/>
</dbReference>
<reference evidence="3 4" key="1">
    <citation type="submission" date="2017-10" db="EMBL/GenBank/DDBJ databases">
        <title>Whole genome of Pedobacter ginsengisoli T01R-27 isolated from tomato rhizosphere.</title>
        <authorList>
            <person name="Weon H.-Y."/>
            <person name="Lee S.A."/>
            <person name="Sang M.K."/>
            <person name="Song J."/>
        </authorList>
    </citation>
    <scope>NUCLEOTIDE SEQUENCE [LARGE SCALE GENOMIC DNA]</scope>
    <source>
        <strain evidence="3 4">T01R-27</strain>
    </source>
</reference>
<dbReference type="OrthoDB" id="758388at2"/>
<feature type="signal peptide" evidence="2">
    <location>
        <begin position="1"/>
        <end position="26"/>
    </location>
</feature>
<dbReference type="Proteomes" id="UP000223749">
    <property type="component" value="Chromosome"/>
</dbReference>
<dbReference type="KEGG" id="pgs:CPT03_17020"/>
<keyword evidence="4" id="KW-1185">Reference proteome</keyword>